<name>A0A9Q3IAG5_9BASI</name>
<gene>
    <name evidence="2" type="ORF">O181_071880</name>
</gene>
<feature type="region of interest" description="Disordered" evidence="1">
    <location>
        <begin position="1"/>
        <end position="25"/>
    </location>
</feature>
<feature type="compositionally biased region" description="Polar residues" evidence="1">
    <location>
        <begin position="9"/>
        <end position="21"/>
    </location>
</feature>
<evidence type="ECO:0000256" key="1">
    <source>
        <dbReference type="SAM" id="MobiDB-lite"/>
    </source>
</evidence>
<organism evidence="2 3">
    <name type="scientific">Austropuccinia psidii MF-1</name>
    <dbReference type="NCBI Taxonomy" id="1389203"/>
    <lineage>
        <taxon>Eukaryota</taxon>
        <taxon>Fungi</taxon>
        <taxon>Dikarya</taxon>
        <taxon>Basidiomycota</taxon>
        <taxon>Pucciniomycotina</taxon>
        <taxon>Pucciniomycetes</taxon>
        <taxon>Pucciniales</taxon>
        <taxon>Sphaerophragmiaceae</taxon>
        <taxon>Austropuccinia</taxon>
    </lineage>
</organism>
<dbReference type="Proteomes" id="UP000765509">
    <property type="component" value="Unassembled WGS sequence"/>
</dbReference>
<protein>
    <submittedName>
        <fullName evidence="2">Uncharacterized protein</fullName>
    </submittedName>
</protein>
<sequence length="311" mass="35605">MTEYHNQKNKLNQLAEKSSSVSEDENYVDGEGGFLFQEEDSPSWLKLMVKSVNENWSHIHDSGASRSKFSNLNILFNTQLTSMNMKTFSGSSNITHFGKLNLNGFILNLVHYSPSGKSNPICQSQLEDNGLRYFRNNQTIIVKAEDRVVKIFNIKGNLDVSDLNPINPINNNILSEQLPNWNITLSHPSDLYLKQYLDINNLESKKSATQKTVRFVCNESSKDCPTIINYPLLVLHLKNSMQIVEKLPQWVIIIDDYSRFNIIYLLNTKSQSEEKPCSFFSQLKKINPHHHTSTETGAENSHYQVVLKYAN</sequence>
<dbReference type="EMBL" id="AVOT02037481">
    <property type="protein sequence ID" value="MBW0532165.1"/>
    <property type="molecule type" value="Genomic_DNA"/>
</dbReference>
<reference evidence="2" key="1">
    <citation type="submission" date="2021-03" db="EMBL/GenBank/DDBJ databases">
        <title>Draft genome sequence of rust myrtle Austropuccinia psidii MF-1, a brazilian biotype.</title>
        <authorList>
            <person name="Quecine M.C."/>
            <person name="Pachon D.M.R."/>
            <person name="Bonatelli M.L."/>
            <person name="Correr F.H."/>
            <person name="Franceschini L.M."/>
            <person name="Leite T.F."/>
            <person name="Margarido G.R.A."/>
            <person name="Almeida C.A."/>
            <person name="Ferrarezi J.A."/>
            <person name="Labate C.A."/>
        </authorList>
    </citation>
    <scope>NUCLEOTIDE SEQUENCE</scope>
    <source>
        <strain evidence="2">MF-1</strain>
    </source>
</reference>
<accession>A0A9Q3IAG5</accession>
<proteinExistence type="predicted"/>
<comment type="caution">
    <text evidence="2">The sequence shown here is derived from an EMBL/GenBank/DDBJ whole genome shotgun (WGS) entry which is preliminary data.</text>
</comment>
<evidence type="ECO:0000313" key="3">
    <source>
        <dbReference type="Proteomes" id="UP000765509"/>
    </source>
</evidence>
<evidence type="ECO:0000313" key="2">
    <source>
        <dbReference type="EMBL" id="MBW0532165.1"/>
    </source>
</evidence>
<keyword evidence="3" id="KW-1185">Reference proteome</keyword>
<dbReference type="OrthoDB" id="7614480at2759"/>
<dbReference type="AlphaFoldDB" id="A0A9Q3IAG5"/>